<keyword evidence="1 4" id="KW-0732">Signal</keyword>
<evidence type="ECO:0000259" key="5">
    <source>
        <dbReference type="Pfam" id="PF10342"/>
    </source>
</evidence>
<evidence type="ECO:0000313" key="7">
    <source>
        <dbReference type="Proteomes" id="UP000673691"/>
    </source>
</evidence>
<comment type="caution">
    <text evidence="6">The sequence shown here is derived from an EMBL/GenBank/DDBJ whole genome shotgun (WGS) entry which is preliminary data.</text>
</comment>
<dbReference type="Proteomes" id="UP000673691">
    <property type="component" value="Unassembled WGS sequence"/>
</dbReference>
<dbReference type="Pfam" id="PF10342">
    <property type="entry name" value="Kre9_KNH"/>
    <property type="match status" value="1"/>
</dbReference>
<feature type="chain" id="PRO_5034906574" description="Yeast cell wall synthesis Kre9/Knh1-like N-terminal domain-containing protein" evidence="4">
    <location>
        <begin position="29"/>
        <end position="189"/>
    </location>
</feature>
<evidence type="ECO:0000256" key="4">
    <source>
        <dbReference type="SAM" id="SignalP"/>
    </source>
</evidence>
<keyword evidence="3" id="KW-0812">Transmembrane</keyword>
<feature type="region of interest" description="Disordered" evidence="2">
    <location>
        <begin position="128"/>
        <end position="153"/>
    </location>
</feature>
<keyword evidence="3" id="KW-1133">Transmembrane helix</keyword>
<name>A0A8H7ZMW4_9FUNG</name>
<keyword evidence="3" id="KW-0472">Membrane</keyword>
<dbReference type="AlphaFoldDB" id="A0A8H7ZMW4"/>
<accession>A0A8H7ZMW4</accession>
<evidence type="ECO:0000256" key="3">
    <source>
        <dbReference type="SAM" id="Phobius"/>
    </source>
</evidence>
<evidence type="ECO:0000256" key="1">
    <source>
        <dbReference type="ARBA" id="ARBA00022729"/>
    </source>
</evidence>
<keyword evidence="7" id="KW-1185">Reference proteome</keyword>
<organism evidence="6 7">
    <name type="scientific">Olpidium bornovanus</name>
    <dbReference type="NCBI Taxonomy" id="278681"/>
    <lineage>
        <taxon>Eukaryota</taxon>
        <taxon>Fungi</taxon>
        <taxon>Fungi incertae sedis</taxon>
        <taxon>Olpidiomycota</taxon>
        <taxon>Olpidiomycotina</taxon>
        <taxon>Olpidiomycetes</taxon>
        <taxon>Olpidiales</taxon>
        <taxon>Olpidiaceae</taxon>
        <taxon>Olpidium</taxon>
    </lineage>
</organism>
<reference evidence="6 7" key="1">
    <citation type="journal article" name="Sci. Rep.">
        <title>Genome-scale phylogenetic analyses confirm Olpidium as the closest living zoosporic fungus to the non-flagellated, terrestrial fungi.</title>
        <authorList>
            <person name="Chang Y."/>
            <person name="Rochon D."/>
            <person name="Sekimoto S."/>
            <person name="Wang Y."/>
            <person name="Chovatia M."/>
            <person name="Sandor L."/>
            <person name="Salamov A."/>
            <person name="Grigoriev I.V."/>
            <person name="Stajich J.E."/>
            <person name="Spatafora J.W."/>
        </authorList>
    </citation>
    <scope>NUCLEOTIDE SEQUENCE [LARGE SCALE GENOMIC DNA]</scope>
    <source>
        <strain evidence="6">S191</strain>
    </source>
</reference>
<dbReference type="InterPro" id="IPR018466">
    <property type="entry name" value="Kre9/Knh1-like_N"/>
</dbReference>
<protein>
    <recommendedName>
        <fullName evidence="5">Yeast cell wall synthesis Kre9/Knh1-like N-terminal domain-containing protein</fullName>
    </recommendedName>
</protein>
<evidence type="ECO:0000256" key="2">
    <source>
        <dbReference type="SAM" id="MobiDB-lite"/>
    </source>
</evidence>
<feature type="domain" description="Yeast cell wall synthesis Kre9/Knh1-like N-terminal" evidence="5">
    <location>
        <begin position="30"/>
        <end position="115"/>
    </location>
</feature>
<feature type="signal peptide" evidence="4">
    <location>
        <begin position="1"/>
        <end position="28"/>
    </location>
</feature>
<dbReference type="EMBL" id="JAEFCI010012376">
    <property type="protein sequence ID" value="KAG5456042.1"/>
    <property type="molecule type" value="Genomic_DNA"/>
</dbReference>
<feature type="transmembrane region" description="Helical" evidence="3">
    <location>
        <begin position="162"/>
        <end position="185"/>
    </location>
</feature>
<proteinExistence type="predicted"/>
<gene>
    <name evidence="6" type="ORF">BJ554DRAFT_4327</name>
</gene>
<sequence length="189" mass="19419">MRPSAVFVAGAACVLGSALSARAGIAFTQPITGGTYDVGTQLIVAWTYSDANFTKPNTLTAILYLEKGKDANSMEIVDVIENLNNSAVKKGNYVWSIPTKYSSDNGYALRMVVENLISHTPVFSLNNPSSPLVNSPSSTSTADAAASPSPAGKTSDSGTAGVFASLSAATLFFAGVLGTVVANAAGRFL</sequence>
<evidence type="ECO:0000313" key="6">
    <source>
        <dbReference type="EMBL" id="KAG5456042.1"/>
    </source>
</evidence>
<feature type="compositionally biased region" description="Low complexity" evidence="2">
    <location>
        <begin position="128"/>
        <end position="151"/>
    </location>
</feature>